<dbReference type="InterPro" id="IPR012338">
    <property type="entry name" value="Beta-lactam/transpept-like"/>
</dbReference>
<evidence type="ECO:0000313" key="4">
    <source>
        <dbReference type="Proteomes" id="UP000269154"/>
    </source>
</evidence>
<dbReference type="Proteomes" id="UP000269154">
    <property type="component" value="Unassembled WGS sequence"/>
</dbReference>
<protein>
    <submittedName>
        <fullName evidence="3">Serine hydrolase</fullName>
    </submittedName>
</protein>
<evidence type="ECO:0000259" key="2">
    <source>
        <dbReference type="Pfam" id="PF13354"/>
    </source>
</evidence>
<organism evidence="3 4">
    <name type="scientific">Okeania hirsuta</name>
    <dbReference type="NCBI Taxonomy" id="1458930"/>
    <lineage>
        <taxon>Bacteria</taxon>
        <taxon>Bacillati</taxon>
        <taxon>Cyanobacteriota</taxon>
        <taxon>Cyanophyceae</taxon>
        <taxon>Oscillatoriophycideae</taxon>
        <taxon>Oscillatoriales</taxon>
        <taxon>Microcoleaceae</taxon>
        <taxon>Okeania</taxon>
    </lineage>
</organism>
<feature type="transmembrane region" description="Helical" evidence="1">
    <location>
        <begin position="7"/>
        <end position="29"/>
    </location>
</feature>
<keyword evidence="1" id="KW-0812">Transmembrane</keyword>
<dbReference type="SUPFAM" id="SSF56601">
    <property type="entry name" value="beta-lactamase/transpeptidase-like"/>
    <property type="match status" value="1"/>
</dbReference>
<keyword evidence="4" id="KW-1185">Reference proteome</keyword>
<dbReference type="InterPro" id="IPR045155">
    <property type="entry name" value="Beta-lactam_cat"/>
</dbReference>
<dbReference type="PANTHER" id="PTHR35333:SF3">
    <property type="entry name" value="BETA-LACTAMASE-TYPE TRANSPEPTIDASE FOLD CONTAINING PROTEIN"/>
    <property type="match status" value="1"/>
</dbReference>
<keyword evidence="1" id="KW-1133">Transmembrane helix</keyword>
<dbReference type="GO" id="GO:0046677">
    <property type="term" value="P:response to antibiotic"/>
    <property type="evidence" value="ECO:0007669"/>
    <property type="project" value="InterPro"/>
</dbReference>
<dbReference type="PANTHER" id="PTHR35333">
    <property type="entry name" value="BETA-LACTAMASE"/>
    <property type="match status" value="1"/>
</dbReference>
<evidence type="ECO:0000256" key="1">
    <source>
        <dbReference type="SAM" id="Phobius"/>
    </source>
</evidence>
<reference evidence="3 4" key="1">
    <citation type="journal article" date="2018" name="ACS Chem. Biol.">
        <title>Ketoreductase domain dysfunction expands chemodiversity: malyngamide biosynthesis in the cyanobacterium Okeania hirsuta.</title>
        <authorList>
            <person name="Moss N.A."/>
            <person name="Leao T."/>
            <person name="Rankin M."/>
            <person name="McCullough T.M."/>
            <person name="Qu P."/>
            <person name="Korobeynikov A."/>
            <person name="Smith J.L."/>
            <person name="Gerwick L."/>
            <person name="Gerwick W.H."/>
        </authorList>
    </citation>
    <scope>NUCLEOTIDE SEQUENCE [LARGE SCALE GENOMIC DNA]</scope>
    <source>
        <strain evidence="3 4">PAB10Feb10-1</strain>
    </source>
</reference>
<comment type="caution">
    <text evidence="3">The sequence shown here is derived from an EMBL/GenBank/DDBJ whole genome shotgun (WGS) entry which is preliminary data.</text>
</comment>
<keyword evidence="1" id="KW-0472">Membrane</keyword>
<dbReference type="GO" id="GO:0030655">
    <property type="term" value="P:beta-lactam antibiotic catabolic process"/>
    <property type="evidence" value="ECO:0007669"/>
    <property type="project" value="InterPro"/>
</dbReference>
<dbReference type="GO" id="GO:0008800">
    <property type="term" value="F:beta-lactamase activity"/>
    <property type="evidence" value="ECO:0007669"/>
    <property type="project" value="InterPro"/>
</dbReference>
<dbReference type="EMBL" id="RCBY01000197">
    <property type="protein sequence ID" value="RQH29181.1"/>
    <property type="molecule type" value="Genomic_DNA"/>
</dbReference>
<proteinExistence type="predicted"/>
<dbReference type="InterPro" id="IPR000871">
    <property type="entry name" value="Beta-lactam_class-A"/>
</dbReference>
<dbReference type="Gene3D" id="3.40.710.10">
    <property type="entry name" value="DD-peptidase/beta-lactamase superfamily"/>
    <property type="match status" value="1"/>
</dbReference>
<evidence type="ECO:0000313" key="3">
    <source>
        <dbReference type="EMBL" id="RQH29181.1"/>
    </source>
</evidence>
<sequence>MHGRLKIRYILTSTLTTIASITIISIGSIEISWAEESYTQSLQELYELRDRTVAKLESLPTPRKPLFFSDQNNSVLEKQQNLLQKLQEIEVQILIEQRANDNWNQALALGNQASEVGGTPNATVKTRETEKHLWQQAIYNLEAIPTDSFIAKKTTKKIEEYKRSLDDSSYQLNLTKSNFLEKIRKDSGLSSRATIAICNLRRECLDLNGNKPPASPASLIKVPIAVATMQKVSKENISLDTPIYVSRGNFTEDASEIRARKPYPLKTLVGQMIDHSSNIATNQLIDYLGQPYINKVLKDDGYKVMSVNYKLMGNRIMPKNPGKGRNTLTSNELTDMMVSIYNYEYPNSDVLIEALARQKDRLLGYAALEELPEVKWLGEKTGENSRALGTTLGLSINGEVYVITVIDSRGGRDPQIRTSINKVAKYLMDNDGLL</sequence>
<dbReference type="RefSeq" id="WP_124145502.1">
    <property type="nucleotide sequence ID" value="NZ_CAWOKI010000092.1"/>
</dbReference>
<name>A0A3N6PLI7_9CYAN</name>
<dbReference type="OrthoDB" id="529549at2"/>
<dbReference type="Pfam" id="PF13354">
    <property type="entry name" value="Beta-lactamase2"/>
    <property type="match status" value="1"/>
</dbReference>
<feature type="domain" description="Beta-lactamase class A catalytic" evidence="2">
    <location>
        <begin position="205"/>
        <end position="385"/>
    </location>
</feature>
<accession>A0A3N6PLI7</accession>
<keyword evidence="3" id="KW-0378">Hydrolase</keyword>
<gene>
    <name evidence="3" type="ORF">D5R40_24980</name>
</gene>
<dbReference type="AlphaFoldDB" id="A0A3N6PLI7"/>